<dbReference type="RefSeq" id="WP_108782504.1">
    <property type="nucleotide sequence ID" value="NZ_OMKW01000002.1"/>
</dbReference>
<protein>
    <submittedName>
        <fullName evidence="2">6-aminohexanoate-dimer hydrolase</fullName>
        <ecNumber evidence="2">3.5.1.46</ecNumber>
    </submittedName>
</protein>
<evidence type="ECO:0000259" key="1">
    <source>
        <dbReference type="Pfam" id="PF00144"/>
    </source>
</evidence>
<dbReference type="EMBL" id="OMKW01000002">
    <property type="protein sequence ID" value="SPF29112.1"/>
    <property type="molecule type" value="Genomic_DNA"/>
</dbReference>
<dbReference type="InterPro" id="IPR001466">
    <property type="entry name" value="Beta-lactam-related"/>
</dbReference>
<dbReference type="InterPro" id="IPR012338">
    <property type="entry name" value="Beta-lactam/transpept-like"/>
</dbReference>
<reference evidence="2 3" key="1">
    <citation type="submission" date="2018-03" db="EMBL/GenBank/DDBJ databases">
        <authorList>
            <person name="Keele B.F."/>
        </authorList>
    </citation>
    <scope>NUCLEOTIDE SEQUENCE [LARGE SCALE GENOMIC DNA]</scope>
    <source>
        <strain evidence="2 3">CeCT 8812</strain>
    </source>
</reference>
<dbReference type="EC" id="3.5.1.46" evidence="2"/>
<accession>A0A2R8AA54</accession>
<feature type="domain" description="Beta-lactamase-related" evidence="1">
    <location>
        <begin position="100"/>
        <end position="374"/>
    </location>
</feature>
<organism evidence="2 3">
    <name type="scientific">Pontivivens insulae</name>
    <dbReference type="NCBI Taxonomy" id="1639689"/>
    <lineage>
        <taxon>Bacteria</taxon>
        <taxon>Pseudomonadati</taxon>
        <taxon>Pseudomonadota</taxon>
        <taxon>Alphaproteobacteria</taxon>
        <taxon>Rhodobacterales</taxon>
        <taxon>Paracoccaceae</taxon>
        <taxon>Pontivivens</taxon>
    </lineage>
</organism>
<dbReference type="SUPFAM" id="SSF56601">
    <property type="entry name" value="beta-lactamase/transpeptidase-like"/>
    <property type="match status" value="1"/>
</dbReference>
<evidence type="ECO:0000313" key="2">
    <source>
        <dbReference type="EMBL" id="SPF29112.1"/>
    </source>
</evidence>
<keyword evidence="3" id="KW-1185">Reference proteome</keyword>
<dbReference type="AlphaFoldDB" id="A0A2R8AA54"/>
<sequence>MGKLLKWLALFVLAIILVAMVAVALNWERFNRLLRVNSLFTEELIVSNFSAMDTMFETTTMPRGDVAATPLTGTRQPLPERFAHDGEIRGLADWMDQNAATAIVVLKDGELVHEDYFRDTGEDDLRISWSVAKSFVSVLLGTVVEAGEIASLDDPVELYVPELTGSAYEGVTVRQVANMASGVTFDEDYLDFNSDINRMGRVLALGGSMDAFAADLTLRDRPAGRAWQYVSIDTHVLAMVIRGATGRSLPELMGERVMQPLGLEADPYFVTDGYGVAFALGGLNLRTRDYARFGLMVEQGGIIEGRRIVSEAWIRESTTPSAPQAPPGGREMHGYGLQWWIPQAAEAGETYAVGIYDQYIFIDPERDVVIALNSANRAFREPGVRDGQIAMMRAIARHYDE</sequence>
<dbReference type="Proteomes" id="UP000244932">
    <property type="component" value="Unassembled WGS sequence"/>
</dbReference>
<dbReference type="Pfam" id="PF00144">
    <property type="entry name" value="Beta-lactamase"/>
    <property type="match status" value="1"/>
</dbReference>
<gene>
    <name evidence="2" type="primary">nylB'</name>
    <name evidence="2" type="ORF">POI8812_01418</name>
</gene>
<keyword evidence="2" id="KW-0378">Hydrolase</keyword>
<proteinExistence type="predicted"/>
<dbReference type="OrthoDB" id="9814204at2"/>
<name>A0A2R8AA54_9RHOB</name>
<dbReference type="InterPro" id="IPR050789">
    <property type="entry name" value="Diverse_Enzym_Activities"/>
</dbReference>
<dbReference type="GO" id="GO:0019875">
    <property type="term" value="F:6-aminohexanoate-dimer hydrolase activity"/>
    <property type="evidence" value="ECO:0007669"/>
    <property type="project" value="UniProtKB-EC"/>
</dbReference>
<evidence type="ECO:0000313" key="3">
    <source>
        <dbReference type="Proteomes" id="UP000244932"/>
    </source>
</evidence>
<dbReference type="PANTHER" id="PTHR43283:SF14">
    <property type="entry name" value="BLL8153 PROTEIN"/>
    <property type="match status" value="1"/>
</dbReference>
<dbReference type="PANTHER" id="PTHR43283">
    <property type="entry name" value="BETA-LACTAMASE-RELATED"/>
    <property type="match status" value="1"/>
</dbReference>
<dbReference type="Gene3D" id="3.40.710.10">
    <property type="entry name" value="DD-peptidase/beta-lactamase superfamily"/>
    <property type="match status" value="1"/>
</dbReference>